<evidence type="ECO:0000256" key="1">
    <source>
        <dbReference type="ARBA" id="ARBA00011245"/>
    </source>
</evidence>
<protein>
    <submittedName>
        <fullName evidence="10">Protein kinase domain containing protein</fullName>
    </submittedName>
</protein>
<dbReference type="FunFam" id="3.30.200.20:FF:000042">
    <property type="entry name" value="Aurora kinase A"/>
    <property type="match status" value="1"/>
</dbReference>
<dbReference type="InterPro" id="IPR017441">
    <property type="entry name" value="Protein_kinase_ATP_BS"/>
</dbReference>
<evidence type="ECO:0000256" key="2">
    <source>
        <dbReference type="ARBA" id="ARBA00022527"/>
    </source>
</evidence>
<dbReference type="InterPro" id="IPR000719">
    <property type="entry name" value="Prot_kinase_dom"/>
</dbReference>
<dbReference type="PROSITE" id="PS50011">
    <property type="entry name" value="PROTEIN_KINASE_DOM"/>
    <property type="match status" value="1"/>
</dbReference>
<dbReference type="GO" id="GO:0005524">
    <property type="term" value="F:ATP binding"/>
    <property type="evidence" value="ECO:0007669"/>
    <property type="project" value="UniProtKB-UniRule"/>
</dbReference>
<keyword evidence="11" id="KW-1185">Reference proteome</keyword>
<feature type="domain" description="Protein kinase" evidence="9">
    <location>
        <begin position="17"/>
        <end position="271"/>
    </location>
</feature>
<feature type="binding site" evidence="7">
    <location>
        <position position="46"/>
    </location>
    <ligand>
        <name>ATP</name>
        <dbReference type="ChEBI" id="CHEBI:30616"/>
    </ligand>
</feature>
<keyword evidence="2" id="KW-0723">Serine/threonine-protein kinase</keyword>
<dbReference type="CDD" id="cd14003">
    <property type="entry name" value="STKc_AMPK-like"/>
    <property type="match status" value="1"/>
</dbReference>
<reference evidence="10 11" key="1">
    <citation type="submission" date="2014-06" db="EMBL/GenBank/DDBJ databases">
        <authorList>
            <person name="Swart Estienne"/>
        </authorList>
    </citation>
    <scope>NUCLEOTIDE SEQUENCE [LARGE SCALE GENOMIC DNA]</scope>
    <source>
        <strain evidence="10 11">130c</strain>
    </source>
</reference>
<feature type="region of interest" description="Disordered" evidence="8">
    <location>
        <begin position="495"/>
        <end position="518"/>
    </location>
</feature>
<dbReference type="PROSITE" id="PS00107">
    <property type="entry name" value="PROTEIN_KINASE_ATP"/>
    <property type="match status" value="1"/>
</dbReference>
<evidence type="ECO:0000256" key="6">
    <source>
        <dbReference type="ARBA" id="ARBA00022840"/>
    </source>
</evidence>
<organism evidence="10 11">
    <name type="scientific">Stylonychia lemnae</name>
    <name type="common">Ciliate</name>
    <dbReference type="NCBI Taxonomy" id="5949"/>
    <lineage>
        <taxon>Eukaryota</taxon>
        <taxon>Sar</taxon>
        <taxon>Alveolata</taxon>
        <taxon>Ciliophora</taxon>
        <taxon>Intramacronucleata</taxon>
        <taxon>Spirotrichea</taxon>
        <taxon>Stichotrichia</taxon>
        <taxon>Sporadotrichida</taxon>
        <taxon>Oxytrichidae</taxon>
        <taxon>Stylonychinae</taxon>
        <taxon>Stylonychia</taxon>
    </lineage>
</organism>
<comment type="subunit">
    <text evidence="1">Monomer.</text>
</comment>
<dbReference type="InterPro" id="IPR011009">
    <property type="entry name" value="Kinase-like_dom_sf"/>
</dbReference>
<dbReference type="Gene3D" id="1.10.510.10">
    <property type="entry name" value="Transferase(Phosphotransferase) domain 1"/>
    <property type="match status" value="1"/>
</dbReference>
<evidence type="ECO:0000256" key="8">
    <source>
        <dbReference type="SAM" id="MobiDB-lite"/>
    </source>
</evidence>
<keyword evidence="4 7" id="KW-0547">Nucleotide-binding</keyword>
<evidence type="ECO:0000256" key="7">
    <source>
        <dbReference type="PROSITE-ProRule" id="PRU10141"/>
    </source>
</evidence>
<dbReference type="AlphaFoldDB" id="A0A078B7T4"/>
<dbReference type="SMART" id="SM00220">
    <property type="entry name" value="S_TKc"/>
    <property type="match status" value="1"/>
</dbReference>
<evidence type="ECO:0000256" key="3">
    <source>
        <dbReference type="ARBA" id="ARBA00022679"/>
    </source>
</evidence>
<gene>
    <name evidence="10" type="primary">Contig11557.g12365</name>
    <name evidence="10" type="ORF">STYLEM_19587</name>
</gene>
<feature type="compositionally biased region" description="Polar residues" evidence="8">
    <location>
        <begin position="495"/>
        <end position="509"/>
    </location>
</feature>
<dbReference type="PANTHER" id="PTHR24346:SF82">
    <property type="entry name" value="KP78A-RELATED"/>
    <property type="match status" value="1"/>
</dbReference>
<feature type="compositionally biased region" description="Polar residues" evidence="8">
    <location>
        <begin position="906"/>
        <end position="921"/>
    </location>
</feature>
<dbReference type="SUPFAM" id="SSF56112">
    <property type="entry name" value="Protein kinase-like (PK-like)"/>
    <property type="match status" value="1"/>
</dbReference>
<dbReference type="FunFam" id="1.10.510.10:FF:000571">
    <property type="entry name" value="Maternal embryonic leucine zipper kinase"/>
    <property type="match status" value="1"/>
</dbReference>
<dbReference type="PANTHER" id="PTHR24346">
    <property type="entry name" value="MAP/MICROTUBULE AFFINITY-REGULATING KINASE"/>
    <property type="match status" value="1"/>
</dbReference>
<feature type="region of interest" description="Disordered" evidence="8">
    <location>
        <begin position="895"/>
        <end position="921"/>
    </location>
</feature>
<evidence type="ECO:0000259" key="9">
    <source>
        <dbReference type="PROSITE" id="PS50011"/>
    </source>
</evidence>
<dbReference type="Proteomes" id="UP000039865">
    <property type="component" value="Unassembled WGS sequence"/>
</dbReference>
<feature type="region of interest" description="Disordered" evidence="8">
    <location>
        <begin position="581"/>
        <end position="655"/>
    </location>
</feature>
<dbReference type="GO" id="GO:0005737">
    <property type="term" value="C:cytoplasm"/>
    <property type="evidence" value="ECO:0007669"/>
    <property type="project" value="TreeGrafter"/>
</dbReference>
<proteinExistence type="predicted"/>
<dbReference type="EMBL" id="CCKQ01018474">
    <property type="protein sequence ID" value="CDW90444.1"/>
    <property type="molecule type" value="Genomic_DNA"/>
</dbReference>
<dbReference type="GO" id="GO:0035556">
    <property type="term" value="P:intracellular signal transduction"/>
    <property type="evidence" value="ECO:0007669"/>
    <property type="project" value="TreeGrafter"/>
</dbReference>
<dbReference type="PROSITE" id="PS00108">
    <property type="entry name" value="PROTEIN_KINASE_ST"/>
    <property type="match status" value="1"/>
</dbReference>
<keyword evidence="6 7" id="KW-0067">ATP-binding</keyword>
<evidence type="ECO:0000256" key="5">
    <source>
        <dbReference type="ARBA" id="ARBA00022777"/>
    </source>
</evidence>
<feature type="compositionally biased region" description="Polar residues" evidence="8">
    <location>
        <begin position="581"/>
        <end position="609"/>
    </location>
</feature>
<dbReference type="GO" id="GO:0004674">
    <property type="term" value="F:protein serine/threonine kinase activity"/>
    <property type="evidence" value="ECO:0007669"/>
    <property type="project" value="UniProtKB-KW"/>
</dbReference>
<accession>A0A078B7T4</accession>
<dbReference type="OrthoDB" id="348166at2759"/>
<name>A0A078B7T4_STYLE</name>
<feature type="compositionally biased region" description="Basic and acidic residues" evidence="8">
    <location>
        <begin position="629"/>
        <end position="639"/>
    </location>
</feature>
<evidence type="ECO:0000256" key="4">
    <source>
        <dbReference type="ARBA" id="ARBA00022741"/>
    </source>
</evidence>
<keyword evidence="5 10" id="KW-0418">Kinase</keyword>
<dbReference type="Pfam" id="PF00069">
    <property type="entry name" value="Pkinase"/>
    <property type="match status" value="1"/>
</dbReference>
<evidence type="ECO:0000313" key="10">
    <source>
        <dbReference type="EMBL" id="CDW90444.1"/>
    </source>
</evidence>
<keyword evidence="3" id="KW-0808">Transferase</keyword>
<evidence type="ECO:0000313" key="11">
    <source>
        <dbReference type="Proteomes" id="UP000039865"/>
    </source>
</evidence>
<dbReference type="InParanoid" id="A0A078B7T4"/>
<dbReference type="InterPro" id="IPR008271">
    <property type="entry name" value="Ser/Thr_kinase_AS"/>
</dbReference>
<sequence>MNCSIDESLQEKVIGNFVIKQRIGQGQFGKVVLAQHKLTLHNVAIKILDKSKIKNAQDHQRLNREMKIMKKMRHPYVIQLYEIYEDEDSIYLIMEHCTSDLSKVLRRSRLSEQQACKYFQQMICAIEYIHQIGIAHRDLKPQNILIDHEDNIKIIDFGLSNFYSTSQMLKSQCGSLCYAAPEILETSDSPREYNGLFTDIWALGVILYNLLTNQLPFTDGIPYKLTDKIRRVEYVKPKILSDKSLSLIERIFVRDPNQRADIKAIKQTEFFNLIPFQNKQGILPPGPYPIDEIVIQKIHKNFNILPEQLRADVIRNKFNSHTAIYHMLCRKQDKIETLKEVPKQKNKFNNNCIKQPYIAVKSPQDPRKNLDGEMEEQQKIGQKKIEISLRSLQPQDDFNKQLSYDVVKLIHNDQSIIADNMMFGVDQQGIPKIIEPKMIQQKNQPYNNRNQQLQHKLTSYPSSINSFTLSNFNFNMQFSEMQSKDALSNINRTNTKMTDMSMGPISQNEKNNRRNFPQKRLSSGSILNQNQQSQLFHYQSGLVPSKKDILDNISPIKEEPIEKLKISSLMVPNLVTSVQSPKNLMSSNGSTVNRSPKNTNEFPTFSNMPISLVRRQSREIQSKSVNPRQRKDSQIKESIVELQSPTIQEEKPSDYYSKDQLRNQSWYQKMFKTKINLNNISNLNYFSNPKPRPALSLTKQRQQKDLKRRIYTLNNNQNLSIQRSKSPLNQSSFQSCSINSIDNQMDDLNSVTIKYHDSGNKMLKANLVSQPFMDDYTSSSIQTGQSFFQSRQAAQHRYSSHKSSTLNMNNQNNNNGCISHQNTNCGCNHRYLNSQSIPQVIQIDNRPSMIRPQNQISIKKTQNPQKKQDIYVILGDQFMNHNQQITLYQQIQENKTKKAKQRKNSLRNNINPSSSLKSNYHLDSQPKIIITDEKMTQSIGISTQQSQSREGHLAPPDLNLQMSIKESIRLKNDTLQNFQPINSQRPASPSQMSSLKQQQQIQLRQMQQSQLEQIQTITEQNMKAFMLKQSEAHKIISSKRRRFSN</sequence>